<dbReference type="Proteomes" id="UP000326198">
    <property type="component" value="Unassembled WGS sequence"/>
</dbReference>
<evidence type="ECO:0000313" key="1">
    <source>
        <dbReference type="EMBL" id="KAE8383266.1"/>
    </source>
</evidence>
<gene>
    <name evidence="1" type="ORF">BDV26DRAFT_287766</name>
</gene>
<evidence type="ECO:0000313" key="2">
    <source>
        <dbReference type="Proteomes" id="UP000326198"/>
    </source>
</evidence>
<reference evidence="1 2" key="1">
    <citation type="submission" date="2019-04" db="EMBL/GenBank/DDBJ databases">
        <title>Friends and foes A comparative genomics studyof 23 Aspergillus species from section Flavi.</title>
        <authorList>
            <consortium name="DOE Joint Genome Institute"/>
            <person name="Kjaerbolling I."/>
            <person name="Vesth T."/>
            <person name="Frisvad J.C."/>
            <person name="Nybo J.L."/>
            <person name="Theobald S."/>
            <person name="Kildgaard S."/>
            <person name="Isbrandt T."/>
            <person name="Kuo A."/>
            <person name="Sato A."/>
            <person name="Lyhne E.K."/>
            <person name="Kogle M.E."/>
            <person name="Wiebenga A."/>
            <person name="Kun R.S."/>
            <person name="Lubbers R.J."/>
            <person name="Makela M.R."/>
            <person name="Barry K."/>
            <person name="Chovatia M."/>
            <person name="Clum A."/>
            <person name="Daum C."/>
            <person name="Haridas S."/>
            <person name="He G."/>
            <person name="LaButti K."/>
            <person name="Lipzen A."/>
            <person name="Mondo S."/>
            <person name="Riley R."/>
            <person name="Salamov A."/>
            <person name="Simmons B.A."/>
            <person name="Magnuson J.K."/>
            <person name="Henrissat B."/>
            <person name="Mortensen U.H."/>
            <person name="Larsen T.O."/>
            <person name="Devries R.P."/>
            <person name="Grigoriev I.V."/>
            <person name="Machida M."/>
            <person name="Baker S.E."/>
            <person name="Andersen M.R."/>
        </authorList>
    </citation>
    <scope>NUCLEOTIDE SEQUENCE [LARGE SCALE GENOMIC DNA]</scope>
    <source>
        <strain evidence="1 2">IBT 29228</strain>
    </source>
</reference>
<protein>
    <submittedName>
        <fullName evidence="1">Uncharacterized protein</fullName>
    </submittedName>
</protein>
<dbReference type="Gene3D" id="2.60.120.400">
    <property type="entry name" value="Calcium-mediated lectin"/>
    <property type="match status" value="1"/>
</dbReference>
<dbReference type="OrthoDB" id="4936979at2759"/>
<accession>A0A5N7BN61</accession>
<dbReference type="AlphaFoldDB" id="A0A5N7BN61"/>
<sequence>MQPSDNLVHPKGCPVVISTPSSARVRIVGRTNADFHQRVTVKEVGREEYIFEGSGENKAMTLKGGNVESVDLGPLEADDGKFRTWTFNFQNSSSGAEDSFTASKVLRPVYHAVHDAEYKVQAMEWEISSEDNIDDDYNDAVIRLVADL</sequence>
<proteinExistence type="predicted"/>
<organism evidence="1 2">
    <name type="scientific">Aspergillus bertholletiae</name>
    <dbReference type="NCBI Taxonomy" id="1226010"/>
    <lineage>
        <taxon>Eukaryota</taxon>
        <taxon>Fungi</taxon>
        <taxon>Dikarya</taxon>
        <taxon>Ascomycota</taxon>
        <taxon>Pezizomycotina</taxon>
        <taxon>Eurotiomycetes</taxon>
        <taxon>Eurotiomycetidae</taxon>
        <taxon>Eurotiales</taxon>
        <taxon>Aspergillaceae</taxon>
        <taxon>Aspergillus</taxon>
        <taxon>Aspergillus subgen. Circumdati</taxon>
    </lineage>
</organism>
<dbReference type="InterPro" id="IPR036684">
    <property type="entry name" value="Ca_lectin_sf"/>
</dbReference>
<name>A0A5N7BN61_9EURO</name>
<dbReference type="EMBL" id="ML736156">
    <property type="protein sequence ID" value="KAE8383266.1"/>
    <property type="molecule type" value="Genomic_DNA"/>
</dbReference>
<keyword evidence="2" id="KW-1185">Reference proteome</keyword>